<evidence type="ECO:0000256" key="2">
    <source>
        <dbReference type="SAM" id="Coils"/>
    </source>
</evidence>
<accession>A0ABP5QWD7</accession>
<dbReference type="Proteomes" id="UP001500305">
    <property type="component" value="Unassembled WGS sequence"/>
</dbReference>
<dbReference type="RefSeq" id="WP_344636575.1">
    <property type="nucleotide sequence ID" value="NZ_BAAATR010000010.1"/>
</dbReference>
<keyword evidence="5" id="KW-1185">Reference proteome</keyword>
<comment type="caution">
    <text evidence="4">The sequence shown here is derived from an EMBL/GenBank/DDBJ whole genome shotgun (WGS) entry which is preliminary data.</text>
</comment>
<dbReference type="PRINTS" id="PR01438">
    <property type="entry name" value="UNVRSLSTRESS"/>
</dbReference>
<evidence type="ECO:0000313" key="5">
    <source>
        <dbReference type="Proteomes" id="UP001500305"/>
    </source>
</evidence>
<evidence type="ECO:0000259" key="3">
    <source>
        <dbReference type="Pfam" id="PF00582"/>
    </source>
</evidence>
<dbReference type="InterPro" id="IPR006016">
    <property type="entry name" value="UspA"/>
</dbReference>
<feature type="coiled-coil region" evidence="2">
    <location>
        <begin position="197"/>
        <end position="224"/>
    </location>
</feature>
<dbReference type="Pfam" id="PF00582">
    <property type="entry name" value="Usp"/>
    <property type="match status" value="2"/>
</dbReference>
<dbReference type="InterPro" id="IPR014729">
    <property type="entry name" value="Rossmann-like_a/b/a_fold"/>
</dbReference>
<feature type="domain" description="UspA" evidence="3">
    <location>
        <begin position="1"/>
        <end position="137"/>
    </location>
</feature>
<feature type="domain" description="UspA" evidence="3">
    <location>
        <begin position="145"/>
        <end position="280"/>
    </location>
</feature>
<dbReference type="SUPFAM" id="SSF52402">
    <property type="entry name" value="Adenine nucleotide alpha hydrolases-like"/>
    <property type="match status" value="2"/>
</dbReference>
<dbReference type="InterPro" id="IPR006015">
    <property type="entry name" value="Universal_stress_UspA"/>
</dbReference>
<gene>
    <name evidence="4" type="ORF">GCM10010430_27010</name>
</gene>
<evidence type="ECO:0000256" key="1">
    <source>
        <dbReference type="ARBA" id="ARBA00008791"/>
    </source>
</evidence>
<keyword evidence="2" id="KW-0175">Coiled coil</keyword>
<evidence type="ECO:0000313" key="4">
    <source>
        <dbReference type="EMBL" id="GAA2243881.1"/>
    </source>
</evidence>
<comment type="similarity">
    <text evidence="1">Belongs to the universal stress protein A family.</text>
</comment>
<dbReference type="EMBL" id="BAAATR010000010">
    <property type="protein sequence ID" value="GAA2243881.1"/>
    <property type="molecule type" value="Genomic_DNA"/>
</dbReference>
<dbReference type="PANTHER" id="PTHR46268:SF6">
    <property type="entry name" value="UNIVERSAL STRESS PROTEIN UP12"/>
    <property type="match status" value="1"/>
</dbReference>
<proteinExistence type="inferred from homology"/>
<organism evidence="4 5">
    <name type="scientific">Kitasatospora cystarginea</name>
    <dbReference type="NCBI Taxonomy" id="58350"/>
    <lineage>
        <taxon>Bacteria</taxon>
        <taxon>Bacillati</taxon>
        <taxon>Actinomycetota</taxon>
        <taxon>Actinomycetes</taxon>
        <taxon>Kitasatosporales</taxon>
        <taxon>Streptomycetaceae</taxon>
        <taxon>Kitasatospora</taxon>
    </lineage>
</organism>
<dbReference type="PANTHER" id="PTHR46268">
    <property type="entry name" value="STRESS RESPONSE PROTEIN NHAX"/>
    <property type="match status" value="1"/>
</dbReference>
<sequence length="288" mass="30859">MTDPVIVGYDGFERSLRALIWAAHDAALHGCPLYIVHVLPAWEMDFPFHPPGRWQSASRRGAAILAEAEAMVRESHPDLDVGCQQLSGSPSEVLCSVSKQARNVVLGARGEGGLGNLLFGSVGLQVAGHADGPVVVVGQLTTGHHRVVVGTDGSPHSVSAMEFAFDEASLRGTRLQVLRVWQMPVPAEAPERELVPEDVEAEQRREVEEQLAGLRKKYPDVEIETELVRGKAAPALVRASDRADLAVVGSRGRGGFHGLALGSVGHALLHYGTCPIAVVRPRPEPARE</sequence>
<reference evidence="5" key="1">
    <citation type="journal article" date="2019" name="Int. J. Syst. Evol. Microbiol.">
        <title>The Global Catalogue of Microorganisms (GCM) 10K type strain sequencing project: providing services to taxonomists for standard genome sequencing and annotation.</title>
        <authorList>
            <consortium name="The Broad Institute Genomics Platform"/>
            <consortium name="The Broad Institute Genome Sequencing Center for Infectious Disease"/>
            <person name="Wu L."/>
            <person name="Ma J."/>
        </authorList>
    </citation>
    <scope>NUCLEOTIDE SEQUENCE [LARGE SCALE GENOMIC DNA]</scope>
    <source>
        <strain evidence="5">JCM 7356</strain>
    </source>
</reference>
<protein>
    <submittedName>
        <fullName evidence="4">Universal stress protein</fullName>
    </submittedName>
</protein>
<dbReference type="Gene3D" id="3.40.50.620">
    <property type="entry name" value="HUPs"/>
    <property type="match status" value="2"/>
</dbReference>
<name>A0ABP5QWD7_9ACTN</name>